<dbReference type="RefSeq" id="WP_342302985.1">
    <property type="nucleotide sequence ID" value="NZ_JBCEWA010000006.1"/>
</dbReference>
<evidence type="ECO:0000256" key="4">
    <source>
        <dbReference type="ARBA" id="ARBA00022989"/>
    </source>
</evidence>
<feature type="transmembrane region" description="Helical" evidence="6">
    <location>
        <begin position="227"/>
        <end position="252"/>
    </location>
</feature>
<evidence type="ECO:0000256" key="2">
    <source>
        <dbReference type="ARBA" id="ARBA00022475"/>
    </source>
</evidence>
<organism evidence="8 9">
    <name type="scientific">Kurthia gibsonii</name>
    <dbReference type="NCBI Taxonomy" id="33946"/>
    <lineage>
        <taxon>Bacteria</taxon>
        <taxon>Bacillati</taxon>
        <taxon>Bacillota</taxon>
        <taxon>Bacilli</taxon>
        <taxon>Bacillales</taxon>
        <taxon>Caryophanaceae</taxon>
        <taxon>Kurthia</taxon>
    </lineage>
</organism>
<reference evidence="8 9" key="1">
    <citation type="submission" date="2024-04" db="EMBL/GenBank/DDBJ databases">
        <authorList>
            <person name="Wu Y.S."/>
            <person name="Zhang L."/>
        </authorList>
    </citation>
    <scope>NUCLEOTIDE SEQUENCE [LARGE SCALE GENOMIC DNA]</scope>
    <source>
        <strain evidence="8 9">KG-01</strain>
    </source>
</reference>
<feature type="transmembrane region" description="Helical" evidence="6">
    <location>
        <begin position="20"/>
        <end position="38"/>
    </location>
</feature>
<feature type="transmembrane region" description="Helical" evidence="6">
    <location>
        <begin position="280"/>
        <end position="299"/>
    </location>
</feature>
<dbReference type="EMBL" id="JBCEWA010000006">
    <property type="protein sequence ID" value="MEL5988652.1"/>
    <property type="molecule type" value="Genomic_DNA"/>
</dbReference>
<evidence type="ECO:0000313" key="9">
    <source>
        <dbReference type="Proteomes" id="UP001398420"/>
    </source>
</evidence>
<gene>
    <name evidence="8" type="ORF">AAF454_09570</name>
</gene>
<keyword evidence="4 6" id="KW-1133">Transmembrane helix</keyword>
<comment type="subcellular location">
    <subcellularLocation>
        <location evidence="1">Cell membrane</location>
        <topology evidence="1">Multi-pass membrane protein</topology>
    </subcellularLocation>
</comment>
<evidence type="ECO:0000256" key="1">
    <source>
        <dbReference type="ARBA" id="ARBA00004651"/>
    </source>
</evidence>
<keyword evidence="9" id="KW-1185">Reference proteome</keyword>
<evidence type="ECO:0000256" key="3">
    <source>
        <dbReference type="ARBA" id="ARBA00022692"/>
    </source>
</evidence>
<dbReference type="InterPro" id="IPR003838">
    <property type="entry name" value="ABC3_permease_C"/>
</dbReference>
<feature type="domain" description="ABC3 transporter permease C-terminal" evidence="7">
    <location>
        <begin position="231"/>
        <end position="331"/>
    </location>
</feature>
<dbReference type="Proteomes" id="UP001398420">
    <property type="component" value="Unassembled WGS sequence"/>
</dbReference>
<dbReference type="Pfam" id="PF02687">
    <property type="entry name" value="FtsX"/>
    <property type="match status" value="1"/>
</dbReference>
<evidence type="ECO:0000256" key="5">
    <source>
        <dbReference type="ARBA" id="ARBA00023136"/>
    </source>
</evidence>
<keyword evidence="2" id="KW-1003">Cell membrane</keyword>
<keyword evidence="3 6" id="KW-0812">Transmembrane</keyword>
<evidence type="ECO:0000259" key="7">
    <source>
        <dbReference type="Pfam" id="PF02687"/>
    </source>
</evidence>
<proteinExistence type="predicted"/>
<feature type="transmembrane region" description="Helical" evidence="6">
    <location>
        <begin position="315"/>
        <end position="339"/>
    </location>
</feature>
<sequence>MSLKYIHNQIMPAQKSFYLFIYYIIFTVFVCLVFSSLATSFENSGKLEDGLTEQSFQLTVTKEQSPSVTVKEWLDTVRKKDDSFLVMKRDASYVSKEIFLQNYPFRLASDEKIEGLPNQSAFVDESYKQNFNEGSGKPSLRAFGKVYTVYATFNNPNDSLRMNSTIYYTMNQKAKFEGDFLIDGIEKKKLQEVVHTFQMQHEGVDLELTSNQLSLMERITFVFKEQMILLIVLMLTLILILINTIATIITWIESRKEEIHIRYMVGGSYQRIQWGLLKDYWFIIFSSFIIGTIIAYAIYQIQLFDTLIHTFRFDAVLYTFIFCFVLGTSIAYPSIRYYYQTHIVKKERKR</sequence>
<protein>
    <submittedName>
        <fullName evidence="8">FtsX-like permease family protein</fullName>
    </submittedName>
</protein>
<comment type="caution">
    <text evidence="8">The sequence shown here is derived from an EMBL/GenBank/DDBJ whole genome shotgun (WGS) entry which is preliminary data.</text>
</comment>
<keyword evidence="5 6" id="KW-0472">Membrane</keyword>
<accession>A0ABU9LLJ3</accession>
<evidence type="ECO:0000313" key="8">
    <source>
        <dbReference type="EMBL" id="MEL5988652.1"/>
    </source>
</evidence>
<name>A0ABU9LLJ3_9BACL</name>
<evidence type="ECO:0000256" key="6">
    <source>
        <dbReference type="SAM" id="Phobius"/>
    </source>
</evidence>